<evidence type="ECO:0008006" key="2">
    <source>
        <dbReference type="Google" id="ProtNLM"/>
    </source>
</evidence>
<dbReference type="AlphaFoldDB" id="A0A0F8ZH79"/>
<comment type="caution">
    <text evidence="1">The sequence shown here is derived from an EMBL/GenBank/DDBJ whole genome shotgun (WGS) entry which is preliminary data.</text>
</comment>
<evidence type="ECO:0000313" key="1">
    <source>
        <dbReference type="EMBL" id="KKK85350.1"/>
    </source>
</evidence>
<sequence length="162" mass="18497">IKETQRIDQFLPLDGASWGAFFLFSLGEDEKATQCLKATNNFFTISKGIKGYAPYYKETVYENDRVNQFYYREKPNMTWRDLNLVWVEGSLGVAAAFIRAGNFEKGAAIINAMMRMQDGGGFQYASIEIPFQFSIFPSVASTAWFVIATELYLNQDKLFWGN</sequence>
<feature type="non-terminal residue" evidence="1">
    <location>
        <position position="1"/>
    </location>
</feature>
<reference evidence="1" key="1">
    <citation type="journal article" date="2015" name="Nature">
        <title>Complex archaea that bridge the gap between prokaryotes and eukaryotes.</title>
        <authorList>
            <person name="Spang A."/>
            <person name="Saw J.H."/>
            <person name="Jorgensen S.L."/>
            <person name="Zaremba-Niedzwiedzka K."/>
            <person name="Martijn J."/>
            <person name="Lind A.E."/>
            <person name="van Eijk R."/>
            <person name="Schleper C."/>
            <person name="Guy L."/>
            <person name="Ettema T.J."/>
        </authorList>
    </citation>
    <scope>NUCLEOTIDE SEQUENCE</scope>
</reference>
<organism evidence="1">
    <name type="scientific">marine sediment metagenome</name>
    <dbReference type="NCBI Taxonomy" id="412755"/>
    <lineage>
        <taxon>unclassified sequences</taxon>
        <taxon>metagenomes</taxon>
        <taxon>ecological metagenomes</taxon>
    </lineage>
</organism>
<proteinExistence type="predicted"/>
<protein>
    <recommendedName>
        <fullName evidence="2">Glycosyl-hydrolase family 116 catalytic region domain-containing protein</fullName>
    </recommendedName>
</protein>
<gene>
    <name evidence="1" type="ORF">LCGC14_2774170</name>
</gene>
<dbReference type="EMBL" id="LAZR01051350">
    <property type="protein sequence ID" value="KKK85350.1"/>
    <property type="molecule type" value="Genomic_DNA"/>
</dbReference>
<name>A0A0F8ZH79_9ZZZZ</name>
<accession>A0A0F8ZH79</accession>